<organism evidence="3 4">
    <name type="scientific">Echria macrotheca</name>
    <dbReference type="NCBI Taxonomy" id="438768"/>
    <lineage>
        <taxon>Eukaryota</taxon>
        <taxon>Fungi</taxon>
        <taxon>Dikarya</taxon>
        <taxon>Ascomycota</taxon>
        <taxon>Pezizomycotina</taxon>
        <taxon>Sordariomycetes</taxon>
        <taxon>Sordariomycetidae</taxon>
        <taxon>Sordariales</taxon>
        <taxon>Schizotheciaceae</taxon>
        <taxon>Echria</taxon>
    </lineage>
</organism>
<sequence length="338" mass="37546">MNYLFDLAKLYLARQIIHRTTLEMFPERSKDRKPRRTGRPRNSRPYARESLAPLCPWPRSMSVEHNALSTTESAGSRFDFDCDSETIEVPPVAPGREDIPTFQVRFSSEQATSFISPELVEHLGLEVRHLAPDPRIEISRTHKGRPNTVHASFASFPLPTTPGLRHNMVFCKRKRDGLLACLTVAGLPAAWILLNFNQSHGKCPAPDTTDGRWLMRLPMTNHLPHVIKCPSLPIYILAFLTYSAVGIIHLTNSPRYWPHCGLLAIITSVAVGTWLGPEAMLDSVILGGSLSLLCAKAAELFVDSRPRGPADTLPLTKSRSDTCDSVRCEVRFGESSAA</sequence>
<feature type="transmembrane region" description="Helical" evidence="2">
    <location>
        <begin position="177"/>
        <end position="194"/>
    </location>
</feature>
<gene>
    <name evidence="3" type="ORF">QBC47DRAFT_187084</name>
</gene>
<keyword evidence="2" id="KW-1133">Transmembrane helix</keyword>
<feature type="compositionally biased region" description="Basic residues" evidence="1">
    <location>
        <begin position="31"/>
        <end position="42"/>
    </location>
</feature>
<comment type="caution">
    <text evidence="3">The sequence shown here is derived from an EMBL/GenBank/DDBJ whole genome shotgun (WGS) entry which is preliminary data.</text>
</comment>
<reference evidence="3" key="1">
    <citation type="submission" date="2023-06" db="EMBL/GenBank/DDBJ databases">
        <title>Genome-scale phylogeny and comparative genomics of the fungal order Sordariales.</title>
        <authorList>
            <consortium name="Lawrence Berkeley National Laboratory"/>
            <person name="Hensen N."/>
            <person name="Bonometti L."/>
            <person name="Westerberg I."/>
            <person name="Brannstrom I.O."/>
            <person name="Guillou S."/>
            <person name="Cros-Aarteil S."/>
            <person name="Calhoun S."/>
            <person name="Haridas S."/>
            <person name="Kuo A."/>
            <person name="Mondo S."/>
            <person name="Pangilinan J."/>
            <person name="Riley R."/>
            <person name="Labutti K."/>
            <person name="Andreopoulos B."/>
            <person name="Lipzen A."/>
            <person name="Chen C."/>
            <person name="Yanf M."/>
            <person name="Daum C."/>
            <person name="Ng V."/>
            <person name="Clum A."/>
            <person name="Steindorff A."/>
            <person name="Ohm R."/>
            <person name="Martin F."/>
            <person name="Silar P."/>
            <person name="Natvig D."/>
            <person name="Lalanne C."/>
            <person name="Gautier V."/>
            <person name="Ament-Velasquez S.L."/>
            <person name="Kruys A."/>
            <person name="Hutchinson M.I."/>
            <person name="Powell A.J."/>
            <person name="Barry K."/>
            <person name="Miller A.N."/>
            <person name="Grigoriev I.V."/>
            <person name="Debuchy R."/>
            <person name="Gladieux P."/>
            <person name="Thoren M.H."/>
            <person name="Johannesson H."/>
        </authorList>
    </citation>
    <scope>NUCLEOTIDE SEQUENCE</scope>
    <source>
        <strain evidence="3">PSN4</strain>
    </source>
</reference>
<dbReference type="Proteomes" id="UP001239445">
    <property type="component" value="Unassembled WGS sequence"/>
</dbReference>
<dbReference type="EMBL" id="MU839832">
    <property type="protein sequence ID" value="KAK1756485.1"/>
    <property type="molecule type" value="Genomic_DNA"/>
</dbReference>
<evidence type="ECO:0000313" key="4">
    <source>
        <dbReference type="Proteomes" id="UP001239445"/>
    </source>
</evidence>
<protein>
    <submittedName>
        <fullName evidence="3">Uncharacterized protein</fullName>
    </submittedName>
</protein>
<dbReference type="AlphaFoldDB" id="A0AAJ0BDW6"/>
<proteinExistence type="predicted"/>
<keyword evidence="2" id="KW-0812">Transmembrane</keyword>
<evidence type="ECO:0000256" key="1">
    <source>
        <dbReference type="SAM" id="MobiDB-lite"/>
    </source>
</evidence>
<keyword evidence="2" id="KW-0472">Membrane</keyword>
<evidence type="ECO:0000256" key="2">
    <source>
        <dbReference type="SAM" id="Phobius"/>
    </source>
</evidence>
<evidence type="ECO:0000313" key="3">
    <source>
        <dbReference type="EMBL" id="KAK1756485.1"/>
    </source>
</evidence>
<feature type="transmembrane region" description="Helical" evidence="2">
    <location>
        <begin position="232"/>
        <end position="250"/>
    </location>
</feature>
<accession>A0AAJ0BDW6</accession>
<feature type="transmembrane region" description="Helical" evidence="2">
    <location>
        <begin position="257"/>
        <end position="277"/>
    </location>
</feature>
<feature type="region of interest" description="Disordered" evidence="1">
    <location>
        <begin position="27"/>
        <end position="48"/>
    </location>
</feature>
<keyword evidence="4" id="KW-1185">Reference proteome</keyword>
<name>A0AAJ0BDW6_9PEZI</name>